<keyword evidence="1" id="KW-0812">Transmembrane</keyword>
<dbReference type="STRING" id="1537102.L0AW29"/>
<feature type="transmembrane region" description="Helical" evidence="1">
    <location>
        <begin position="149"/>
        <end position="170"/>
    </location>
</feature>
<evidence type="ECO:0000313" key="2">
    <source>
        <dbReference type="EMBL" id="AFZ79807.1"/>
    </source>
</evidence>
<feature type="transmembrane region" description="Helical" evidence="1">
    <location>
        <begin position="230"/>
        <end position="251"/>
    </location>
</feature>
<feature type="transmembrane region" description="Helical" evidence="1">
    <location>
        <begin position="271"/>
        <end position="292"/>
    </location>
</feature>
<accession>L0AW29</accession>
<keyword evidence="3" id="KW-1185">Reference proteome</keyword>
<feature type="transmembrane region" description="Helical" evidence="1">
    <location>
        <begin position="182"/>
        <end position="210"/>
    </location>
</feature>
<feature type="transmembrane region" description="Helical" evidence="1">
    <location>
        <begin position="92"/>
        <end position="112"/>
    </location>
</feature>
<dbReference type="Proteomes" id="UP000031512">
    <property type="component" value="Chromosome 1"/>
</dbReference>
<name>L0AW29_THEEQ</name>
<dbReference type="OrthoDB" id="360918at2759"/>
<keyword evidence="1" id="KW-1133">Transmembrane helix</keyword>
<evidence type="ECO:0000256" key="1">
    <source>
        <dbReference type="SAM" id="Phobius"/>
    </source>
</evidence>
<feature type="transmembrane region" description="Helical" evidence="1">
    <location>
        <begin position="337"/>
        <end position="358"/>
    </location>
</feature>
<sequence length="492" mass="54704">MFAKWFNQDKGDRMKQLSLFLAGFALLQPLRIGLTAAKFAAKRFALPDKSLDLFITKIHNSMHLANLTGVLTINIYLWTLGAHTSQCFRGKLSIFTNLLSTLMNFVLFFVYASGGDRGHVTAYYWNLVLSAYAYGLNQAMAVTVVVKDVAFFTAAIPLAGVQVSIFHYLFLKATEKIPGFDVNFWLVIWQIIISITLSALSSVLWTSSFLDTGDEVFVYEYDDHEPLVRAIIRAWSPLLMSALGMGIVFGFYPAIAPYKLAPPDTAHRIDLVILIVSAMPMLINCVMCAIGLGPNRRWTGKSKYWHAVWIVAIPYLTCPVLFLVAMHKPQSAIGYAILNNSYFCGFLCVTIVTGYGIFKSVGFSAVGLQGGYKNGRVSTFNSLVSFIMLVSCSFIGGGYLRAYKSFEDDRDNWPTKGFGFWKSFAFWWSHALTRGIKSVASTFTLDIRAEMEQVNVVLLVNHIEPTTSELSPASNPVEDTLVSTDDLLLPAK</sequence>
<dbReference type="EMBL" id="CP001669">
    <property type="protein sequence ID" value="AFZ79807.1"/>
    <property type="molecule type" value="Genomic_DNA"/>
</dbReference>
<dbReference type="GeneID" id="15806872"/>
<dbReference type="VEuPathDB" id="PiroplasmaDB:BEWA_026560"/>
<keyword evidence="1" id="KW-0472">Membrane</keyword>
<dbReference type="eggNOG" id="ENOG502QX6G">
    <property type="taxonomic scope" value="Eukaryota"/>
</dbReference>
<gene>
    <name evidence="2" type="ORF">BEWA_026560</name>
</gene>
<feature type="transmembrane region" description="Helical" evidence="1">
    <location>
        <begin position="61"/>
        <end position="80"/>
    </location>
</feature>
<dbReference type="KEGG" id="beq:BEWA_026560"/>
<feature type="transmembrane region" description="Helical" evidence="1">
    <location>
        <begin position="304"/>
        <end position="325"/>
    </location>
</feature>
<dbReference type="RefSeq" id="XP_004829473.1">
    <property type="nucleotide sequence ID" value="XM_004829416.1"/>
</dbReference>
<protein>
    <submittedName>
        <fullName evidence="2">Uncharacterized protein</fullName>
    </submittedName>
</protein>
<dbReference type="AlphaFoldDB" id="L0AW29"/>
<organism evidence="2 3">
    <name type="scientific">Theileria equi strain WA</name>
    <dbReference type="NCBI Taxonomy" id="1537102"/>
    <lineage>
        <taxon>Eukaryota</taxon>
        <taxon>Sar</taxon>
        <taxon>Alveolata</taxon>
        <taxon>Apicomplexa</taxon>
        <taxon>Aconoidasida</taxon>
        <taxon>Piroplasmida</taxon>
        <taxon>Theileriidae</taxon>
        <taxon>Theileria</taxon>
    </lineage>
</organism>
<evidence type="ECO:0000313" key="3">
    <source>
        <dbReference type="Proteomes" id="UP000031512"/>
    </source>
</evidence>
<feature type="transmembrane region" description="Helical" evidence="1">
    <location>
        <begin position="378"/>
        <end position="400"/>
    </location>
</feature>
<proteinExistence type="predicted"/>
<reference evidence="2 3" key="1">
    <citation type="journal article" date="2012" name="BMC Genomics">
        <title>Comparative genomic analysis and phylogenetic position of Theileria equi.</title>
        <authorList>
            <person name="Kappmeyer L.S."/>
            <person name="Thiagarajan M."/>
            <person name="Herndon D.R."/>
            <person name="Ramsay J.D."/>
            <person name="Caler E."/>
            <person name="Djikeng A."/>
            <person name="Gillespie J.J."/>
            <person name="Lau A.O."/>
            <person name="Roalson E.H."/>
            <person name="Silva J.C."/>
            <person name="Silva M.G."/>
            <person name="Suarez C.E."/>
            <person name="Ueti M.W."/>
            <person name="Nene V.M."/>
            <person name="Mealey R.H."/>
            <person name="Knowles D.P."/>
            <person name="Brayton K.A."/>
        </authorList>
    </citation>
    <scope>NUCLEOTIDE SEQUENCE [LARGE SCALE GENOMIC DNA]</scope>
    <source>
        <strain evidence="2 3">WA</strain>
    </source>
</reference>